<evidence type="ECO:0000256" key="1">
    <source>
        <dbReference type="SAM" id="MobiDB-lite"/>
    </source>
</evidence>
<dbReference type="AlphaFoldDB" id="A0AAE6W2K9"/>
<name>A0AAE6W2K9_9BACT</name>
<accession>A0AAE6W2K9</accession>
<organism evidence="2 3">
    <name type="scientific">Akkermansia massiliensis</name>
    <dbReference type="NCBI Taxonomy" id="2927224"/>
    <lineage>
        <taxon>Bacteria</taxon>
        <taxon>Pseudomonadati</taxon>
        <taxon>Verrucomicrobiota</taxon>
        <taxon>Verrucomicrobiia</taxon>
        <taxon>Verrucomicrobiales</taxon>
        <taxon>Akkermansiaceae</taxon>
        <taxon>Akkermansia</taxon>
    </lineage>
</organism>
<feature type="compositionally biased region" description="Basic and acidic residues" evidence="1">
    <location>
        <begin position="23"/>
        <end position="34"/>
    </location>
</feature>
<evidence type="ECO:0000313" key="2">
    <source>
        <dbReference type="EMBL" id="QHV63898.1"/>
    </source>
</evidence>
<reference evidence="2" key="1">
    <citation type="submission" date="2018-05" db="EMBL/GenBank/DDBJ databases">
        <title>Complete genome sequnece of Akkermansia muciniphila EB-AMDK-40.</title>
        <authorList>
            <person name="Nam Y.-D."/>
            <person name="Chung W.-H."/>
            <person name="Park Y.S."/>
            <person name="Kang J."/>
        </authorList>
    </citation>
    <scope>NUCLEOTIDE SEQUENCE</scope>
    <source>
        <strain evidence="2">EB-AMDK-40</strain>
    </source>
</reference>
<feature type="compositionally biased region" description="Polar residues" evidence="1">
    <location>
        <begin position="1"/>
        <end position="13"/>
    </location>
</feature>
<dbReference type="Proteomes" id="UP000642553">
    <property type="component" value="Chromosome"/>
</dbReference>
<sequence length="176" mass="20386">MNNLLKKSVQASWSGRAIRRPRSTRETGKENQDMKINRARQQESVAVFGHETSLIRDVLDNLELEHALTWLLEAISQHQSGELESEPWHLYQTTLFAMYVDYDNGKVRLSAALACHDADLEISLKDFVEILGREAAKEADPLHYTPGAPSKCIHRYRNPYFKRRRQEREPDIGFYS</sequence>
<protein>
    <submittedName>
        <fullName evidence="2">Uncharacterized protein</fullName>
    </submittedName>
</protein>
<dbReference type="EMBL" id="CP029701">
    <property type="protein sequence ID" value="QHV63898.1"/>
    <property type="molecule type" value="Genomic_DNA"/>
</dbReference>
<gene>
    <name evidence="2" type="ORF">DMI76_11225</name>
</gene>
<evidence type="ECO:0000313" key="3">
    <source>
        <dbReference type="Proteomes" id="UP000642553"/>
    </source>
</evidence>
<proteinExistence type="predicted"/>
<feature type="region of interest" description="Disordered" evidence="1">
    <location>
        <begin position="1"/>
        <end position="34"/>
    </location>
</feature>